<accession>B9XJY6</accession>
<name>B9XJY6_PEDPL</name>
<keyword evidence="7" id="KW-1185">Reference proteome</keyword>
<evidence type="ECO:0000256" key="3">
    <source>
        <dbReference type="ARBA" id="ARBA00022723"/>
    </source>
</evidence>
<dbReference type="InterPro" id="IPR008162">
    <property type="entry name" value="Pyrophosphatase"/>
</dbReference>
<dbReference type="GO" id="GO:0004427">
    <property type="term" value="F:inorganic diphosphate phosphatase activity"/>
    <property type="evidence" value="ECO:0007669"/>
    <property type="project" value="UniProtKB-EC"/>
</dbReference>
<protein>
    <recommendedName>
        <fullName evidence="2">inorganic diphosphatase</fullName>
        <ecNumber evidence="2">3.6.1.1</ecNumber>
    </recommendedName>
</protein>
<dbReference type="GO" id="GO:0006796">
    <property type="term" value="P:phosphate-containing compound metabolic process"/>
    <property type="evidence" value="ECO:0007669"/>
    <property type="project" value="InterPro"/>
</dbReference>
<reference evidence="6 7" key="1">
    <citation type="journal article" date="2011" name="J. Bacteriol.">
        <title>Genome sequence of 'Pedosphaera parvula' Ellin514, an aerobic Verrucomicrobial isolate from pasture soil.</title>
        <authorList>
            <person name="Kant R."/>
            <person name="van Passel M.W."/>
            <person name="Sangwan P."/>
            <person name="Palva A."/>
            <person name="Lucas S."/>
            <person name="Copeland A."/>
            <person name="Lapidus A."/>
            <person name="Glavina Del Rio T."/>
            <person name="Dalin E."/>
            <person name="Tice H."/>
            <person name="Bruce D."/>
            <person name="Goodwin L."/>
            <person name="Pitluck S."/>
            <person name="Chertkov O."/>
            <person name="Larimer F.W."/>
            <person name="Land M.L."/>
            <person name="Hauser L."/>
            <person name="Brettin T.S."/>
            <person name="Detter J.C."/>
            <person name="Han S."/>
            <person name="de Vos W.M."/>
            <person name="Janssen P.H."/>
            <person name="Smidt H."/>
        </authorList>
    </citation>
    <scope>NUCLEOTIDE SEQUENCE [LARGE SCALE GENOMIC DNA]</scope>
    <source>
        <strain evidence="6 7">Ellin514</strain>
    </source>
</reference>
<dbReference type="GO" id="GO:0005737">
    <property type="term" value="C:cytoplasm"/>
    <property type="evidence" value="ECO:0007669"/>
    <property type="project" value="InterPro"/>
</dbReference>
<evidence type="ECO:0000313" key="7">
    <source>
        <dbReference type="Proteomes" id="UP000003688"/>
    </source>
</evidence>
<keyword evidence="5" id="KW-0460">Magnesium</keyword>
<dbReference type="InterPro" id="IPR036649">
    <property type="entry name" value="Pyrophosphatase_sf"/>
</dbReference>
<sequence>MWYFEIEEIMNSPFLQLPAFDKETGKLNTIIETSKGVRNKYKFMPDIGLFALDKSLATGMVFPHDFGFIPSTKGEDGDPLDVLVLMEESTFCGCIVRTRLIGVIEAKQKELSGKIVRNDRFIAVFDKQPTYADVEELTDLNARVVDEIEHFFISYTEMEGSKKFMPLKRSGSRAAQRLIKSQMSG</sequence>
<dbReference type="PANTHER" id="PTHR10286">
    <property type="entry name" value="INORGANIC PYROPHOSPHATASE"/>
    <property type="match status" value="1"/>
</dbReference>
<dbReference type="Pfam" id="PF00719">
    <property type="entry name" value="Pyrophosphatase"/>
    <property type="match status" value="1"/>
</dbReference>
<dbReference type="PROSITE" id="PS00387">
    <property type="entry name" value="PPASE"/>
    <property type="match status" value="1"/>
</dbReference>
<dbReference type="Gene3D" id="3.90.80.10">
    <property type="entry name" value="Inorganic pyrophosphatase"/>
    <property type="match status" value="1"/>
</dbReference>
<comment type="cofactor">
    <cofactor evidence="1">
        <name>Mg(2+)</name>
        <dbReference type="ChEBI" id="CHEBI:18420"/>
    </cofactor>
</comment>
<dbReference type="Proteomes" id="UP000003688">
    <property type="component" value="Unassembled WGS sequence"/>
</dbReference>
<organism evidence="6 7">
    <name type="scientific">Pedosphaera parvula (strain Ellin514)</name>
    <dbReference type="NCBI Taxonomy" id="320771"/>
    <lineage>
        <taxon>Bacteria</taxon>
        <taxon>Pseudomonadati</taxon>
        <taxon>Verrucomicrobiota</taxon>
        <taxon>Pedosphaerae</taxon>
        <taxon>Pedosphaerales</taxon>
        <taxon>Pedosphaeraceae</taxon>
        <taxon>Pedosphaera</taxon>
    </lineage>
</organism>
<dbReference type="STRING" id="320771.Cflav_PD2816"/>
<dbReference type="GO" id="GO:0000287">
    <property type="term" value="F:magnesium ion binding"/>
    <property type="evidence" value="ECO:0007669"/>
    <property type="project" value="InterPro"/>
</dbReference>
<dbReference type="AlphaFoldDB" id="B9XJY6"/>
<keyword evidence="4" id="KW-0378">Hydrolase</keyword>
<gene>
    <name evidence="6" type="ORF">Cflav_PD2816</name>
</gene>
<dbReference type="EMBL" id="ABOX02000023">
    <property type="protein sequence ID" value="EEF59809.1"/>
    <property type="molecule type" value="Genomic_DNA"/>
</dbReference>
<dbReference type="EC" id="3.6.1.1" evidence="2"/>
<keyword evidence="3" id="KW-0479">Metal-binding</keyword>
<comment type="caution">
    <text evidence="6">The sequence shown here is derived from an EMBL/GenBank/DDBJ whole genome shotgun (WGS) entry which is preliminary data.</text>
</comment>
<evidence type="ECO:0000256" key="2">
    <source>
        <dbReference type="ARBA" id="ARBA00012146"/>
    </source>
</evidence>
<proteinExistence type="predicted"/>
<evidence type="ECO:0000256" key="1">
    <source>
        <dbReference type="ARBA" id="ARBA00001946"/>
    </source>
</evidence>
<evidence type="ECO:0000256" key="4">
    <source>
        <dbReference type="ARBA" id="ARBA00022801"/>
    </source>
</evidence>
<evidence type="ECO:0000313" key="6">
    <source>
        <dbReference type="EMBL" id="EEF59809.1"/>
    </source>
</evidence>
<evidence type="ECO:0000256" key="5">
    <source>
        <dbReference type="ARBA" id="ARBA00022842"/>
    </source>
</evidence>
<dbReference type="SUPFAM" id="SSF50324">
    <property type="entry name" value="Inorganic pyrophosphatase"/>
    <property type="match status" value="1"/>
</dbReference>